<comment type="caution">
    <text evidence="2">The sequence shown here is derived from an EMBL/GenBank/DDBJ whole genome shotgun (WGS) entry which is preliminary data.</text>
</comment>
<reference evidence="2" key="1">
    <citation type="journal article" date="2017" name="Gigascience">
        <title>The first near-complete assembly of the hexaploid bread wheat genome, Triticum aestivum.</title>
        <authorList>
            <person name="Zimin A.V."/>
            <person name="Puiu D."/>
            <person name="Hall R."/>
            <person name="Kingan S."/>
            <person name="Clavijo B.J."/>
            <person name="Salzberg S.L."/>
        </authorList>
    </citation>
    <scope>NUCLEOTIDE SEQUENCE</scope>
    <source>
        <tissue evidence="2">Leaf</tissue>
    </source>
</reference>
<gene>
    <name evidence="2" type="ORF">CFC21_078867</name>
</gene>
<name>A0A9R1HYQ1_WHEAT</name>
<feature type="non-terminal residue" evidence="2">
    <location>
        <position position="44"/>
    </location>
</feature>
<feature type="compositionally biased region" description="Basic residues" evidence="1">
    <location>
        <begin position="25"/>
        <end position="44"/>
    </location>
</feature>
<reference evidence="2" key="2">
    <citation type="submission" date="2020-03" db="EMBL/GenBank/DDBJ databases">
        <title>The second near-complete assembly of the hexaploid bread wheat (Triticum aestivum) genome.</title>
        <authorList>
            <person name="Zimin A.V."/>
            <person name="Puiu D."/>
            <person name="Shumante A."/>
            <person name="Alonge M."/>
            <person name="Salzberg S.L."/>
        </authorList>
    </citation>
    <scope>NUCLEOTIDE SEQUENCE</scope>
    <source>
        <tissue evidence="2">Leaf</tissue>
    </source>
</reference>
<dbReference type="Proteomes" id="UP000815260">
    <property type="component" value="Chromosome 5D"/>
</dbReference>
<evidence type="ECO:0000313" key="2">
    <source>
        <dbReference type="EMBL" id="KAF7073948.1"/>
    </source>
</evidence>
<protein>
    <submittedName>
        <fullName evidence="2">Uncharacterized protein</fullName>
    </submittedName>
</protein>
<organism evidence="2">
    <name type="scientific">Triticum aestivum</name>
    <name type="common">Wheat</name>
    <dbReference type="NCBI Taxonomy" id="4565"/>
    <lineage>
        <taxon>Eukaryota</taxon>
        <taxon>Viridiplantae</taxon>
        <taxon>Streptophyta</taxon>
        <taxon>Embryophyta</taxon>
        <taxon>Tracheophyta</taxon>
        <taxon>Spermatophyta</taxon>
        <taxon>Magnoliopsida</taxon>
        <taxon>Liliopsida</taxon>
        <taxon>Poales</taxon>
        <taxon>Poaceae</taxon>
        <taxon>BOP clade</taxon>
        <taxon>Pooideae</taxon>
        <taxon>Triticodae</taxon>
        <taxon>Triticeae</taxon>
        <taxon>Triticinae</taxon>
        <taxon>Triticum</taxon>
    </lineage>
</organism>
<sequence length="44" mass="4997">QRREAAAVGQVRGGDPGPGQERRARVARHVRQRRGRRGGLRPRR</sequence>
<feature type="non-terminal residue" evidence="2">
    <location>
        <position position="1"/>
    </location>
</feature>
<proteinExistence type="predicted"/>
<accession>A0A9R1HYQ1</accession>
<evidence type="ECO:0000256" key="1">
    <source>
        <dbReference type="SAM" id="MobiDB-lite"/>
    </source>
</evidence>
<feature type="region of interest" description="Disordered" evidence="1">
    <location>
        <begin position="1"/>
        <end position="44"/>
    </location>
</feature>
<dbReference type="AlphaFoldDB" id="A0A9R1HYQ1"/>
<dbReference type="EMBL" id="CM022225">
    <property type="protein sequence ID" value="KAF7073948.1"/>
    <property type="molecule type" value="Genomic_DNA"/>
</dbReference>